<feature type="chain" id="PRO_5029560718" description="Cnidarian restricted protein" evidence="1">
    <location>
        <begin position="23"/>
        <end position="308"/>
    </location>
</feature>
<reference evidence="2" key="1">
    <citation type="submission" date="2021-01" db="UniProtKB">
        <authorList>
            <consortium name="EnsemblMetazoa"/>
        </authorList>
    </citation>
    <scope>IDENTIFICATION</scope>
</reference>
<dbReference type="OrthoDB" id="2120109at2759"/>
<organism evidence="2 3">
    <name type="scientific">Clytia hemisphaerica</name>
    <dbReference type="NCBI Taxonomy" id="252671"/>
    <lineage>
        <taxon>Eukaryota</taxon>
        <taxon>Metazoa</taxon>
        <taxon>Cnidaria</taxon>
        <taxon>Hydrozoa</taxon>
        <taxon>Hydroidolina</taxon>
        <taxon>Leptothecata</taxon>
        <taxon>Obeliida</taxon>
        <taxon>Clytiidae</taxon>
        <taxon>Clytia</taxon>
    </lineage>
</organism>
<evidence type="ECO:0000313" key="2">
    <source>
        <dbReference type="EnsemblMetazoa" id="CLYHEMP007909.1"/>
    </source>
</evidence>
<evidence type="ECO:0000313" key="3">
    <source>
        <dbReference type="Proteomes" id="UP000594262"/>
    </source>
</evidence>
<dbReference type="Proteomes" id="UP000594262">
    <property type="component" value="Unplaced"/>
</dbReference>
<dbReference type="GeneID" id="136811227"/>
<dbReference type="EnsemblMetazoa" id="CLYHEMT007909.1">
    <property type="protein sequence ID" value="CLYHEMP007909.1"/>
    <property type="gene ID" value="CLYHEMG007909"/>
</dbReference>
<keyword evidence="1" id="KW-0732">Signal</keyword>
<dbReference type="RefSeq" id="XP_066923942.1">
    <property type="nucleotide sequence ID" value="XM_067067841.1"/>
</dbReference>
<feature type="signal peptide" evidence="1">
    <location>
        <begin position="1"/>
        <end position="22"/>
    </location>
</feature>
<evidence type="ECO:0008006" key="4">
    <source>
        <dbReference type="Google" id="ProtNLM"/>
    </source>
</evidence>
<dbReference type="AlphaFoldDB" id="A0A7M5VDJ5"/>
<sequence length="308" mass="35296">MAATMRSLVFFALVLSTPCFFGQSYNGVSCGRLLPTHNQKDAIKDSNFTMKWSLIPMANENVDWITVYYQANENQQIKSIWQDIGGITAFGKEKFNDTLFMNVQKNAQVEVTIQNIQESMILYLTAVFINKKGEIQGGPLYSKVKISTAADESIKRDNIIKTFGTYYPKYEVSFDIKPFGTKPTDWRNVLYVTVGGKLSKYGDQIPAVWFEPGHFKIRVCSSIDGSYDHCYTSAADLPKNKYTHINIKQEENTQGIYFYTIKIDGDEKYRIQNNQPRTFRDVKVYKSNPWYPAANAYIKNLKVITTKN</sequence>
<keyword evidence="3" id="KW-1185">Reference proteome</keyword>
<accession>A0A7M5VDJ5</accession>
<evidence type="ECO:0000256" key="1">
    <source>
        <dbReference type="SAM" id="SignalP"/>
    </source>
</evidence>
<protein>
    <recommendedName>
        <fullName evidence="4">Cnidarian restricted protein</fullName>
    </recommendedName>
</protein>
<name>A0A7M5VDJ5_9CNID</name>
<proteinExistence type="predicted"/>